<evidence type="ECO:0000313" key="6">
    <source>
        <dbReference type="EMBL" id="KAK2165358.1"/>
    </source>
</evidence>
<dbReference type="InterPro" id="IPR001304">
    <property type="entry name" value="C-type_lectin-like"/>
</dbReference>
<reference evidence="6" key="1">
    <citation type="journal article" date="2023" name="Mol. Biol. Evol.">
        <title>Third-Generation Sequencing Reveals the Adaptive Role of the Epigenome in Three Deep-Sea Polychaetes.</title>
        <authorList>
            <person name="Perez M."/>
            <person name="Aroh O."/>
            <person name="Sun Y."/>
            <person name="Lan Y."/>
            <person name="Juniper S.K."/>
            <person name="Young C.R."/>
            <person name="Angers B."/>
            <person name="Qian P.Y."/>
        </authorList>
    </citation>
    <scope>NUCLEOTIDE SEQUENCE</scope>
    <source>
        <strain evidence="6">P08H-3</strain>
    </source>
</reference>
<protein>
    <recommendedName>
        <fullName evidence="5">C-type lectin domain-containing protein</fullName>
    </recommendedName>
</protein>
<proteinExistence type="predicted"/>
<feature type="chain" id="PRO_5042229145" description="C-type lectin domain-containing protein" evidence="4">
    <location>
        <begin position="19"/>
        <end position="693"/>
    </location>
</feature>
<evidence type="ECO:0000256" key="4">
    <source>
        <dbReference type="SAM" id="SignalP"/>
    </source>
</evidence>
<dbReference type="SUPFAM" id="SSF56436">
    <property type="entry name" value="C-type lectin-like"/>
    <property type="match status" value="2"/>
</dbReference>
<organism evidence="6 7">
    <name type="scientific">Paralvinella palmiformis</name>
    <dbReference type="NCBI Taxonomy" id="53620"/>
    <lineage>
        <taxon>Eukaryota</taxon>
        <taxon>Metazoa</taxon>
        <taxon>Spiralia</taxon>
        <taxon>Lophotrochozoa</taxon>
        <taxon>Annelida</taxon>
        <taxon>Polychaeta</taxon>
        <taxon>Sedentaria</taxon>
        <taxon>Canalipalpata</taxon>
        <taxon>Terebellida</taxon>
        <taxon>Terebelliformia</taxon>
        <taxon>Alvinellidae</taxon>
        <taxon>Paralvinella</taxon>
    </lineage>
</organism>
<dbReference type="InterPro" id="IPR016187">
    <property type="entry name" value="CTDL_fold"/>
</dbReference>
<accession>A0AAD9K7C1</accession>
<feature type="region of interest" description="Disordered" evidence="2">
    <location>
        <begin position="465"/>
        <end position="493"/>
    </location>
</feature>
<dbReference type="InterPro" id="IPR018378">
    <property type="entry name" value="C-type_lectin_CS"/>
</dbReference>
<feature type="domain" description="C-type lectin" evidence="5">
    <location>
        <begin position="199"/>
        <end position="317"/>
    </location>
</feature>
<evidence type="ECO:0000259" key="5">
    <source>
        <dbReference type="PROSITE" id="PS50041"/>
    </source>
</evidence>
<dbReference type="Proteomes" id="UP001208570">
    <property type="component" value="Unassembled WGS sequence"/>
</dbReference>
<feature type="compositionally biased region" description="Polar residues" evidence="2">
    <location>
        <begin position="599"/>
        <end position="617"/>
    </location>
</feature>
<dbReference type="PROSITE" id="PS00615">
    <property type="entry name" value="C_TYPE_LECTIN_1"/>
    <property type="match status" value="1"/>
</dbReference>
<dbReference type="InterPro" id="IPR051004">
    <property type="entry name" value="DC-SIGN_domain-containing"/>
</dbReference>
<feature type="region of interest" description="Disordered" evidence="2">
    <location>
        <begin position="599"/>
        <end position="677"/>
    </location>
</feature>
<dbReference type="SMART" id="SM00034">
    <property type="entry name" value="CLECT"/>
    <property type="match status" value="2"/>
</dbReference>
<keyword evidence="3" id="KW-0472">Membrane</keyword>
<sequence length="693" mass="76836">MMLLCILLSVLYIIICDADQSHQVINSECTSDSSICYILYQADREVITWKQAYDYCQQTHHRLALIPDNNRQKTIKLLNSMTKPLGDGHAWVAGHRSVDNSWYDVTGTIYTDSSSSRNSSGGGGDGTGSSSSSDGEGRVYETFKSSQTKCVQLFHHNATRRWSRLEALPCYAISQSTLSRALCQYVMTPGTPLCEGYNESGICYLSSAIFMRTWYDARKYCATSYPGGRLAYLHLSSQSLRDYFWSESRMVAGFSQNLWVGIERNSWQWIKDDIEIPVVYSAWYPEEGAGLNEDCLLVDLNAHCSWADKACNYTSSYFICQDDNVPEAPDELTTALVGEMTSALFTTETESYVTTETIVNRPDKDWSTVIIVSTVLGLLFLAMFVGLIICVTRDRRKLSKSLLRRLLAYSRYGRNGSRRVTPEEQGRDSSDWSRIVMADGLERQTSEDDRLSDASSVSVGLDLISVSGLPPEGEGLDRASGSGDETATRTAQCKPSPVIQAMAAQGAKSSQDETYMMMSNLTSRKPAINRHDTRGSSAHRKYPPDAGSTSYVMTTKLCGRQPLNPADLITDERSSGVLGDVEDPMYVVRITLPQQDVATHTNQYNNMTSRSPRTPTSGGEPHYKSPRIRPRAIYATVNKRSGQDQARTNDPDAVPVRPGDVNSVDSPNTGGSGDDLDIIKEVENALRKIDQIE</sequence>
<evidence type="ECO:0000256" key="2">
    <source>
        <dbReference type="SAM" id="MobiDB-lite"/>
    </source>
</evidence>
<dbReference type="EMBL" id="JAODUP010000051">
    <property type="protein sequence ID" value="KAK2165358.1"/>
    <property type="molecule type" value="Genomic_DNA"/>
</dbReference>
<dbReference type="CDD" id="cd00037">
    <property type="entry name" value="CLECT"/>
    <property type="match status" value="2"/>
</dbReference>
<comment type="caution">
    <text evidence="6">The sequence shown here is derived from an EMBL/GenBank/DDBJ whole genome shotgun (WGS) entry which is preliminary data.</text>
</comment>
<dbReference type="Pfam" id="PF00059">
    <property type="entry name" value="Lectin_C"/>
    <property type="match status" value="1"/>
</dbReference>
<feature type="signal peptide" evidence="4">
    <location>
        <begin position="1"/>
        <end position="18"/>
    </location>
</feature>
<feature type="compositionally biased region" description="Polar residues" evidence="2">
    <location>
        <begin position="638"/>
        <end position="648"/>
    </location>
</feature>
<evidence type="ECO:0000313" key="7">
    <source>
        <dbReference type="Proteomes" id="UP001208570"/>
    </source>
</evidence>
<name>A0AAD9K7C1_9ANNE</name>
<gene>
    <name evidence="6" type="ORF">LSH36_51g00065</name>
</gene>
<dbReference type="PANTHER" id="PTHR22802">
    <property type="entry name" value="C-TYPE LECTIN SUPERFAMILY MEMBER"/>
    <property type="match status" value="1"/>
</dbReference>
<keyword evidence="4" id="KW-0732">Signal</keyword>
<dbReference type="AlphaFoldDB" id="A0AAD9K7C1"/>
<feature type="compositionally biased region" description="Polar residues" evidence="2">
    <location>
        <begin position="483"/>
        <end position="493"/>
    </location>
</feature>
<keyword evidence="3" id="KW-1133">Transmembrane helix</keyword>
<feature type="transmembrane region" description="Helical" evidence="3">
    <location>
        <begin position="366"/>
        <end position="391"/>
    </location>
</feature>
<feature type="region of interest" description="Disordered" evidence="2">
    <location>
        <begin position="113"/>
        <end position="138"/>
    </location>
</feature>
<feature type="region of interest" description="Disordered" evidence="2">
    <location>
        <begin position="523"/>
        <end position="548"/>
    </location>
</feature>
<keyword evidence="3" id="KW-0812">Transmembrane</keyword>
<evidence type="ECO:0000256" key="3">
    <source>
        <dbReference type="SAM" id="Phobius"/>
    </source>
</evidence>
<dbReference type="PANTHER" id="PTHR22802:SF396">
    <property type="entry name" value="C-TYPE LECTIN DOMAIN-CONTAINING PROTEIN"/>
    <property type="match status" value="1"/>
</dbReference>
<dbReference type="Gene3D" id="3.10.100.10">
    <property type="entry name" value="Mannose-Binding Protein A, subunit A"/>
    <property type="match status" value="2"/>
</dbReference>
<evidence type="ECO:0000256" key="1">
    <source>
        <dbReference type="ARBA" id="ARBA00023157"/>
    </source>
</evidence>
<dbReference type="InterPro" id="IPR016186">
    <property type="entry name" value="C-type_lectin-like/link_sf"/>
</dbReference>
<keyword evidence="1" id="KW-1015">Disulfide bond</keyword>
<keyword evidence="7" id="KW-1185">Reference proteome</keyword>
<dbReference type="PROSITE" id="PS50041">
    <property type="entry name" value="C_TYPE_LECTIN_2"/>
    <property type="match status" value="1"/>
</dbReference>